<dbReference type="STRING" id="648996.Theam_0758"/>
<protein>
    <submittedName>
        <fullName evidence="4">Nitrilase/cyanide hydratase and apolipoprotein N-acyltransferase</fullName>
    </submittedName>
</protein>
<accession>E8T6E1</accession>
<dbReference type="HOGENOM" id="CLU_030130_3_6_0"/>
<keyword evidence="1" id="KW-0378">Hydrolase</keyword>
<evidence type="ECO:0000256" key="1">
    <source>
        <dbReference type="ARBA" id="ARBA00022801"/>
    </source>
</evidence>
<organism evidence="4 5">
    <name type="scientific">Thermovibrio ammonificans (strain DSM 15698 / JCM 12110 / HB-1)</name>
    <dbReference type="NCBI Taxonomy" id="648996"/>
    <lineage>
        <taxon>Bacteria</taxon>
        <taxon>Pseudomonadati</taxon>
        <taxon>Aquificota</taxon>
        <taxon>Aquificia</taxon>
        <taxon>Desulfurobacteriales</taxon>
        <taxon>Desulfurobacteriaceae</taxon>
        <taxon>Thermovibrio</taxon>
    </lineage>
</organism>
<dbReference type="PROSITE" id="PS50263">
    <property type="entry name" value="CN_HYDROLASE"/>
    <property type="match status" value="1"/>
</dbReference>
<dbReference type="KEGG" id="tam:Theam_0758"/>
<evidence type="ECO:0000313" key="4">
    <source>
        <dbReference type="EMBL" id="ADU96725.1"/>
    </source>
</evidence>
<dbReference type="eggNOG" id="COG0388">
    <property type="taxonomic scope" value="Bacteria"/>
</dbReference>
<name>E8T6E1_THEA1</name>
<dbReference type="RefSeq" id="WP_013537511.1">
    <property type="nucleotide sequence ID" value="NC_014926.1"/>
</dbReference>
<sequence>MRVAVAQFRSKLGELEENIRKTVEMAREAKGRGAKLCLFPELNLTGYNLQDLTFEVAVRLSDPRLTPLIELSREIALIVGLIEESSEHLFYNSALYIEGGAIKHVHRKVYLPTYGMFDEGRFTAAGNRVEVFSSLAGKSVTLICEDLWHMSTVYLAFIQGASTIFALSASPGRGYREKEMFGNAEVWLNMGEFYSRMTGSYFIYANRVGCEDGFTFSGCSFICNPFGEVEAQASPFQEELIYGEVKDEAVRAARISLPLLRDEKPLLTLENLRRALNERENF</sequence>
<dbReference type="OrthoDB" id="9811121at2"/>
<feature type="domain" description="CN hydrolase" evidence="3">
    <location>
        <begin position="1"/>
        <end position="247"/>
    </location>
</feature>
<dbReference type="PANTHER" id="PTHR43674">
    <property type="entry name" value="NITRILASE C965.09-RELATED"/>
    <property type="match status" value="1"/>
</dbReference>
<evidence type="ECO:0000259" key="3">
    <source>
        <dbReference type="PROSITE" id="PS50263"/>
    </source>
</evidence>
<dbReference type="EMBL" id="CP002444">
    <property type="protein sequence ID" value="ADU96725.1"/>
    <property type="molecule type" value="Genomic_DNA"/>
</dbReference>
<dbReference type="GO" id="GO:0033388">
    <property type="term" value="P:putrescine biosynthetic process from arginine"/>
    <property type="evidence" value="ECO:0007669"/>
    <property type="project" value="TreeGrafter"/>
</dbReference>
<dbReference type="GO" id="GO:0050126">
    <property type="term" value="F:N-carbamoylputrescine amidase activity"/>
    <property type="evidence" value="ECO:0007669"/>
    <property type="project" value="TreeGrafter"/>
</dbReference>
<dbReference type="GO" id="GO:0016746">
    <property type="term" value="F:acyltransferase activity"/>
    <property type="evidence" value="ECO:0007669"/>
    <property type="project" value="UniProtKB-KW"/>
</dbReference>
<dbReference type="InterPro" id="IPR036526">
    <property type="entry name" value="C-N_Hydrolase_sf"/>
</dbReference>
<evidence type="ECO:0000313" key="5">
    <source>
        <dbReference type="Proteomes" id="UP000006362"/>
    </source>
</evidence>
<dbReference type="SUPFAM" id="SSF56317">
    <property type="entry name" value="Carbon-nitrogen hydrolase"/>
    <property type="match status" value="1"/>
</dbReference>
<dbReference type="Proteomes" id="UP000006362">
    <property type="component" value="Chromosome"/>
</dbReference>
<dbReference type="Gene3D" id="3.60.110.10">
    <property type="entry name" value="Carbon-nitrogen hydrolase"/>
    <property type="match status" value="1"/>
</dbReference>
<reference evidence="4" key="1">
    <citation type="submission" date="2011-01" db="EMBL/GenBank/DDBJ databases">
        <title>Complete sequence of chromosome of Thermovibrio ammonificans HB-1.</title>
        <authorList>
            <consortium name="US DOE Joint Genome Institute"/>
            <person name="Lucas S."/>
            <person name="Copeland A."/>
            <person name="Lapidus A."/>
            <person name="Cheng J.-F."/>
            <person name="Goodwin L."/>
            <person name="Pitluck S."/>
            <person name="Davenport K."/>
            <person name="Detter J.C."/>
            <person name="Han C."/>
            <person name="Tapia R."/>
            <person name="Land M."/>
            <person name="Hauser L."/>
            <person name="Kyrpides N."/>
            <person name="Ivanova N."/>
            <person name="Ovchinnikova G."/>
            <person name="Vetriani C."/>
            <person name="Woyke T."/>
        </authorList>
    </citation>
    <scope>NUCLEOTIDE SEQUENCE [LARGE SCALE GENOMIC DNA]</scope>
    <source>
        <strain evidence="4">HB-1</strain>
    </source>
</reference>
<evidence type="ECO:0000256" key="2">
    <source>
        <dbReference type="SAM" id="Coils"/>
    </source>
</evidence>
<keyword evidence="5" id="KW-1185">Reference proteome</keyword>
<proteinExistence type="predicted"/>
<dbReference type="InterPro" id="IPR050345">
    <property type="entry name" value="Aliph_Amidase/BUP"/>
</dbReference>
<keyword evidence="2" id="KW-0175">Coiled coil</keyword>
<dbReference type="AlphaFoldDB" id="E8T6E1"/>
<dbReference type="InterPro" id="IPR003010">
    <property type="entry name" value="C-N_Hydrolase"/>
</dbReference>
<dbReference type="PANTHER" id="PTHR43674:SF2">
    <property type="entry name" value="BETA-UREIDOPROPIONASE"/>
    <property type="match status" value="1"/>
</dbReference>
<gene>
    <name evidence="4" type="ordered locus">Theam_0758</name>
</gene>
<dbReference type="Pfam" id="PF00795">
    <property type="entry name" value="CN_hydrolase"/>
    <property type="match status" value="1"/>
</dbReference>
<feature type="coiled-coil region" evidence="2">
    <location>
        <begin position="5"/>
        <end position="32"/>
    </location>
</feature>